<evidence type="ECO:0000313" key="2">
    <source>
        <dbReference type="EMBL" id="SVD12071.1"/>
    </source>
</evidence>
<feature type="transmembrane region" description="Helical" evidence="1">
    <location>
        <begin position="6"/>
        <end position="26"/>
    </location>
</feature>
<accession>A0A382ST33</accession>
<name>A0A382ST33_9ZZZZ</name>
<reference evidence="2" key="1">
    <citation type="submission" date="2018-05" db="EMBL/GenBank/DDBJ databases">
        <authorList>
            <person name="Lanie J.A."/>
            <person name="Ng W.-L."/>
            <person name="Kazmierczak K.M."/>
            <person name="Andrzejewski T.M."/>
            <person name="Davidsen T.M."/>
            <person name="Wayne K.J."/>
            <person name="Tettelin H."/>
            <person name="Glass J.I."/>
            <person name="Rusch D."/>
            <person name="Podicherti R."/>
            <person name="Tsui H.-C.T."/>
            <person name="Winkler M.E."/>
        </authorList>
    </citation>
    <scope>NUCLEOTIDE SEQUENCE</scope>
</reference>
<sequence>MNRSAKKIPIIIIIVCITLTLISAYLEKNKKEKILGSLESSIQSTSSTE</sequence>
<keyword evidence="1" id="KW-1133">Transmembrane helix</keyword>
<dbReference type="AlphaFoldDB" id="A0A382ST33"/>
<organism evidence="2">
    <name type="scientific">marine metagenome</name>
    <dbReference type="NCBI Taxonomy" id="408172"/>
    <lineage>
        <taxon>unclassified sequences</taxon>
        <taxon>metagenomes</taxon>
        <taxon>ecological metagenomes</taxon>
    </lineage>
</organism>
<keyword evidence="1" id="KW-0812">Transmembrane</keyword>
<dbReference type="EMBL" id="UINC01130791">
    <property type="protein sequence ID" value="SVD12071.1"/>
    <property type="molecule type" value="Genomic_DNA"/>
</dbReference>
<keyword evidence="1" id="KW-0472">Membrane</keyword>
<gene>
    <name evidence="2" type="ORF">METZ01_LOCUS364925</name>
</gene>
<evidence type="ECO:0000256" key="1">
    <source>
        <dbReference type="SAM" id="Phobius"/>
    </source>
</evidence>
<protein>
    <submittedName>
        <fullName evidence="2">Uncharacterized protein</fullName>
    </submittedName>
</protein>
<proteinExistence type="predicted"/>